<evidence type="ECO:0000256" key="2">
    <source>
        <dbReference type="ARBA" id="ARBA00023150"/>
    </source>
</evidence>
<feature type="active site" description="Cysteine persulfide intermediate" evidence="3">
    <location>
        <position position="98"/>
    </location>
</feature>
<dbReference type="GO" id="GO:0006777">
    <property type="term" value="P:Mo-molybdopterin cofactor biosynthetic process"/>
    <property type="evidence" value="ECO:0007669"/>
    <property type="project" value="UniProtKB-UniRule"/>
</dbReference>
<dbReference type="Pfam" id="PF02634">
    <property type="entry name" value="FdhD-NarQ"/>
    <property type="match status" value="1"/>
</dbReference>
<dbReference type="HAMAP" id="MF_00187">
    <property type="entry name" value="FdhD"/>
    <property type="match status" value="1"/>
</dbReference>
<gene>
    <name evidence="3" type="primary">fdhD</name>
    <name evidence="4" type="ORF">C882_2719</name>
</gene>
<dbReference type="InterPro" id="IPR016193">
    <property type="entry name" value="Cytidine_deaminase-like"/>
</dbReference>
<dbReference type="AlphaFoldDB" id="K9H354"/>
<dbReference type="Proteomes" id="UP000009881">
    <property type="component" value="Unassembled WGS sequence"/>
</dbReference>
<dbReference type="Gene3D" id="3.40.140.10">
    <property type="entry name" value="Cytidine Deaminase, domain 2"/>
    <property type="match status" value="1"/>
</dbReference>
<dbReference type="Gene3D" id="3.10.20.10">
    <property type="match status" value="1"/>
</dbReference>
<evidence type="ECO:0000313" key="4">
    <source>
        <dbReference type="EMBL" id="EKV32640.1"/>
    </source>
</evidence>
<dbReference type="eggNOG" id="COG1526">
    <property type="taxonomic scope" value="Bacteria"/>
</dbReference>
<dbReference type="PATRIC" id="fig|1238182.3.peg.679"/>
<comment type="similarity">
    <text evidence="3">Belongs to the FdhD family.</text>
</comment>
<sequence length="245" mass="25457">MRAVRVFDTVDWQVAEEVPVAIVVNGVSHAVMMATPADLEDFAVGFCLTEDIIAEAAAVEAVSVSEHPKGLVAALTVPPTAVLRADPVLRGLAGRTGCGLCGVESLDDAVRPPRPVRRLDIDAEAVGRAFAALPDHQPLNRANRTMHAAAFCDADGAVRLAREDVGRHNALDKLVGAMAAAGLEGADGFMVMTSRCSFELVQKAARAGTPLLATLSAPTALALDLARQAGMTLATRGPGESIVSF</sequence>
<evidence type="ECO:0000313" key="5">
    <source>
        <dbReference type="Proteomes" id="UP000009881"/>
    </source>
</evidence>
<keyword evidence="1 3" id="KW-0963">Cytoplasm</keyword>
<accession>K9H354</accession>
<evidence type="ECO:0000256" key="3">
    <source>
        <dbReference type="HAMAP-Rule" id="MF_00187"/>
    </source>
</evidence>
<proteinExistence type="inferred from homology"/>
<dbReference type="SUPFAM" id="SSF53927">
    <property type="entry name" value="Cytidine deaminase-like"/>
    <property type="match status" value="1"/>
</dbReference>
<dbReference type="InterPro" id="IPR003786">
    <property type="entry name" value="FdhD"/>
</dbReference>
<keyword evidence="2 3" id="KW-0501">Molybdenum cofactor biosynthesis</keyword>
<dbReference type="EMBL" id="ANHY01000003">
    <property type="protein sequence ID" value="EKV32640.1"/>
    <property type="molecule type" value="Genomic_DNA"/>
</dbReference>
<comment type="caution">
    <text evidence="4">The sequence shown here is derived from an EMBL/GenBank/DDBJ whole genome shotgun (WGS) entry which is preliminary data.</text>
</comment>
<comment type="function">
    <text evidence="3">Required for formate dehydrogenase (FDH) activity. Acts as a sulfur carrier protein that transfers sulfur from IscS to the molybdenum cofactor prior to its insertion into FDH.</text>
</comment>
<reference evidence="4 5" key="1">
    <citation type="journal article" date="2013" name="Genome Announc.">
        <title>Draft Genome Sequence of an Alphaproteobacterium, Caenispirillum salinarum AK4(T), Isolated from a Solar Saltern.</title>
        <authorList>
            <person name="Khatri I."/>
            <person name="Singh A."/>
            <person name="Korpole S."/>
            <person name="Pinnaka A.K."/>
            <person name="Subramanian S."/>
        </authorList>
    </citation>
    <scope>NUCLEOTIDE SEQUENCE [LARGE SCALE GENOMIC DNA]</scope>
    <source>
        <strain evidence="4 5">AK4</strain>
    </source>
</reference>
<dbReference type="PANTHER" id="PTHR30592:SF1">
    <property type="entry name" value="SULFUR CARRIER PROTEIN FDHD"/>
    <property type="match status" value="1"/>
</dbReference>
<name>K9H354_9PROT</name>
<dbReference type="NCBIfam" id="TIGR00129">
    <property type="entry name" value="fdhD_narQ"/>
    <property type="match status" value="1"/>
</dbReference>
<dbReference type="PANTHER" id="PTHR30592">
    <property type="entry name" value="FORMATE DEHYDROGENASE"/>
    <property type="match status" value="1"/>
</dbReference>
<keyword evidence="5" id="KW-1185">Reference proteome</keyword>
<dbReference type="GO" id="GO:0005737">
    <property type="term" value="C:cytoplasm"/>
    <property type="evidence" value="ECO:0007669"/>
    <property type="project" value="UniProtKB-SubCell"/>
</dbReference>
<dbReference type="PIRSF" id="PIRSF015626">
    <property type="entry name" value="FdhD"/>
    <property type="match status" value="1"/>
</dbReference>
<dbReference type="STRING" id="1238182.C882_2719"/>
<protein>
    <recommendedName>
        <fullName evidence="3">Sulfur carrier protein FdhD</fullName>
    </recommendedName>
</protein>
<organism evidence="4 5">
    <name type="scientific">Caenispirillum salinarum AK4</name>
    <dbReference type="NCBI Taxonomy" id="1238182"/>
    <lineage>
        <taxon>Bacteria</taxon>
        <taxon>Pseudomonadati</taxon>
        <taxon>Pseudomonadota</taxon>
        <taxon>Alphaproteobacteria</taxon>
        <taxon>Rhodospirillales</taxon>
        <taxon>Novispirillaceae</taxon>
        <taxon>Caenispirillum</taxon>
    </lineage>
</organism>
<comment type="subcellular location">
    <subcellularLocation>
        <location evidence="3">Cytoplasm</location>
    </subcellularLocation>
</comment>
<evidence type="ECO:0000256" key="1">
    <source>
        <dbReference type="ARBA" id="ARBA00022490"/>
    </source>
</evidence>
<dbReference type="GO" id="GO:0097163">
    <property type="term" value="F:sulfur carrier activity"/>
    <property type="evidence" value="ECO:0007669"/>
    <property type="project" value="UniProtKB-UniRule"/>
</dbReference>
<comment type="caution">
    <text evidence="3">Lacks conserved residue(s) required for the propagation of feature annotation.</text>
</comment>
<dbReference type="GO" id="GO:0016783">
    <property type="term" value="F:sulfurtransferase activity"/>
    <property type="evidence" value="ECO:0007669"/>
    <property type="project" value="InterPro"/>
</dbReference>